<keyword evidence="2" id="KW-0812">Transmembrane</keyword>
<dbReference type="EMBL" id="CAAALY010027744">
    <property type="protein sequence ID" value="VEL16256.1"/>
    <property type="molecule type" value="Genomic_DNA"/>
</dbReference>
<feature type="transmembrane region" description="Helical" evidence="2">
    <location>
        <begin position="20"/>
        <end position="39"/>
    </location>
</feature>
<evidence type="ECO:0000256" key="2">
    <source>
        <dbReference type="SAM" id="Phobius"/>
    </source>
</evidence>
<keyword evidence="2" id="KW-0472">Membrane</keyword>
<feature type="compositionally biased region" description="Basic and acidic residues" evidence="1">
    <location>
        <begin position="78"/>
        <end position="95"/>
    </location>
</feature>
<evidence type="ECO:0000256" key="1">
    <source>
        <dbReference type="SAM" id="MobiDB-lite"/>
    </source>
</evidence>
<feature type="region of interest" description="Disordered" evidence="1">
    <location>
        <begin position="73"/>
        <end position="95"/>
    </location>
</feature>
<comment type="caution">
    <text evidence="3">The sequence shown here is derived from an EMBL/GenBank/DDBJ whole genome shotgun (WGS) entry which is preliminary data.</text>
</comment>
<protein>
    <submittedName>
        <fullName evidence="3">Uncharacterized protein</fullName>
    </submittedName>
</protein>
<proteinExistence type="predicted"/>
<keyword evidence="2" id="KW-1133">Transmembrane helix</keyword>
<keyword evidence="4" id="KW-1185">Reference proteome</keyword>
<organism evidence="3 4">
    <name type="scientific">Protopolystoma xenopodis</name>
    <dbReference type="NCBI Taxonomy" id="117903"/>
    <lineage>
        <taxon>Eukaryota</taxon>
        <taxon>Metazoa</taxon>
        <taxon>Spiralia</taxon>
        <taxon>Lophotrochozoa</taxon>
        <taxon>Platyhelminthes</taxon>
        <taxon>Monogenea</taxon>
        <taxon>Polyopisthocotylea</taxon>
        <taxon>Polystomatidea</taxon>
        <taxon>Polystomatidae</taxon>
        <taxon>Protopolystoma</taxon>
    </lineage>
</organism>
<sequence>MCLFRAAKLSNSAGTALDVFVLSGCAFLMAGLLHLCLFVPNECLISSGEDGGNLEPSFTTDNLAKGGLCWTPSRRHKLGDTGREREKDEWDGGYT</sequence>
<accession>A0A448WNV8</accession>
<evidence type="ECO:0000313" key="4">
    <source>
        <dbReference type="Proteomes" id="UP000784294"/>
    </source>
</evidence>
<evidence type="ECO:0000313" key="3">
    <source>
        <dbReference type="EMBL" id="VEL16256.1"/>
    </source>
</evidence>
<gene>
    <name evidence="3" type="ORF">PXEA_LOCUS9696</name>
</gene>
<reference evidence="3" key="1">
    <citation type="submission" date="2018-11" db="EMBL/GenBank/DDBJ databases">
        <authorList>
            <consortium name="Pathogen Informatics"/>
        </authorList>
    </citation>
    <scope>NUCLEOTIDE SEQUENCE</scope>
</reference>
<dbReference type="Proteomes" id="UP000784294">
    <property type="component" value="Unassembled WGS sequence"/>
</dbReference>
<dbReference type="AlphaFoldDB" id="A0A448WNV8"/>
<name>A0A448WNV8_9PLAT</name>